<evidence type="ECO:0000313" key="3">
    <source>
        <dbReference type="Proteomes" id="UP000694557"/>
    </source>
</evidence>
<proteinExistence type="predicted"/>
<name>A0A8C7IL19_ONCKI</name>
<evidence type="ECO:0000313" key="2">
    <source>
        <dbReference type="Ensembl" id="ENSOKIP00005073621.1"/>
    </source>
</evidence>
<organism evidence="2 3">
    <name type="scientific">Oncorhynchus kisutch</name>
    <name type="common">Coho salmon</name>
    <name type="synonym">Salmo kisutch</name>
    <dbReference type="NCBI Taxonomy" id="8019"/>
    <lineage>
        <taxon>Eukaryota</taxon>
        <taxon>Metazoa</taxon>
        <taxon>Chordata</taxon>
        <taxon>Craniata</taxon>
        <taxon>Vertebrata</taxon>
        <taxon>Euteleostomi</taxon>
        <taxon>Actinopterygii</taxon>
        <taxon>Neopterygii</taxon>
        <taxon>Teleostei</taxon>
        <taxon>Protacanthopterygii</taxon>
        <taxon>Salmoniformes</taxon>
        <taxon>Salmonidae</taxon>
        <taxon>Salmoninae</taxon>
        <taxon>Oncorhynchus</taxon>
    </lineage>
</organism>
<reference evidence="2" key="2">
    <citation type="submission" date="2025-09" db="UniProtKB">
        <authorList>
            <consortium name="Ensembl"/>
        </authorList>
    </citation>
    <scope>IDENTIFICATION</scope>
</reference>
<keyword evidence="3" id="KW-1185">Reference proteome</keyword>
<dbReference type="Ensembl" id="ENSOKIT00005078435.1">
    <property type="protein sequence ID" value="ENSOKIP00005073621.1"/>
    <property type="gene ID" value="ENSOKIG00005031778.1"/>
</dbReference>
<keyword evidence="1" id="KW-0732">Signal</keyword>
<sequence length="166" mass="18275">VCVCVCLRACLCVLVCLCMSACLMCVCVCLRACLCVLVCLCMFCMFLRVTIAEGVAWSSWLSWKPWRASVTRLAGEAVNTIVTWCSCNQSEGIVGIINTIHYFHDTVCVCVCVCVCATLPDIQFVTSTQSCIHLLKETFFPLLAYLRSTVAWLPGEPWTACESLCG</sequence>
<evidence type="ECO:0000256" key="1">
    <source>
        <dbReference type="SAM" id="SignalP"/>
    </source>
</evidence>
<dbReference type="Proteomes" id="UP000694557">
    <property type="component" value="Unassembled WGS sequence"/>
</dbReference>
<feature type="chain" id="PRO_5034926081" evidence="1">
    <location>
        <begin position="21"/>
        <end position="166"/>
    </location>
</feature>
<protein>
    <submittedName>
        <fullName evidence="2">Uncharacterized protein</fullName>
    </submittedName>
</protein>
<feature type="signal peptide" evidence="1">
    <location>
        <begin position="1"/>
        <end position="20"/>
    </location>
</feature>
<dbReference type="AlphaFoldDB" id="A0A8C7IL19"/>
<accession>A0A8C7IL19</accession>
<reference evidence="2" key="1">
    <citation type="submission" date="2025-08" db="UniProtKB">
        <authorList>
            <consortium name="Ensembl"/>
        </authorList>
    </citation>
    <scope>IDENTIFICATION</scope>
</reference>